<organism evidence="3 4">
    <name type="scientific">Helicobacter trogontum</name>
    <dbReference type="NCBI Taxonomy" id="50960"/>
    <lineage>
        <taxon>Bacteria</taxon>
        <taxon>Pseudomonadati</taxon>
        <taxon>Campylobacterota</taxon>
        <taxon>Epsilonproteobacteria</taxon>
        <taxon>Campylobacterales</taxon>
        <taxon>Helicobacteraceae</taxon>
        <taxon>Helicobacter</taxon>
    </lineage>
</organism>
<name>A0A4U8TH08_9HELI</name>
<dbReference type="AlphaFoldDB" id="A0A4U8TH08"/>
<evidence type="ECO:0000313" key="3">
    <source>
        <dbReference type="EMBL" id="TLD98964.1"/>
    </source>
</evidence>
<dbReference type="Proteomes" id="UP000029861">
    <property type="component" value="Unassembled WGS sequence"/>
</dbReference>
<feature type="compositionally biased region" description="Basic and acidic residues" evidence="1">
    <location>
        <begin position="464"/>
        <end position="474"/>
    </location>
</feature>
<evidence type="ECO:0000256" key="1">
    <source>
        <dbReference type="SAM" id="MobiDB-lite"/>
    </source>
</evidence>
<evidence type="ECO:0008006" key="5">
    <source>
        <dbReference type="Google" id="ProtNLM"/>
    </source>
</evidence>
<feature type="transmembrane region" description="Helical" evidence="2">
    <location>
        <begin position="36"/>
        <end position="55"/>
    </location>
</feature>
<accession>A0A4U8TH08</accession>
<dbReference type="RefSeq" id="WP_034317641.1">
    <property type="nucleotide sequence ID" value="NZ_FZNF01000004.1"/>
</dbReference>
<comment type="caution">
    <text evidence="3">The sequence shown here is derived from an EMBL/GenBank/DDBJ whole genome shotgun (WGS) entry which is preliminary data.</text>
</comment>
<keyword evidence="2" id="KW-0472">Membrane</keyword>
<feature type="region of interest" description="Disordered" evidence="1">
    <location>
        <begin position="453"/>
        <end position="474"/>
    </location>
</feature>
<gene>
    <name evidence="3" type="ORF">LS80_002915</name>
</gene>
<sequence length="474" mass="54894">MLKNKWIKSIVWVIGLIILVMILLKLDRLCFRYFNFSMPYVWLGGAFAIILLICAKRATSQGPKLTFIYIAIIPICVVISEIFFYYKLQQHVITQPHKILGYANTPSVSIPARFVVDNKVIYDVIYTHNKNGLRLTLNNNINSHVCLNIYGGSFAYGHGINNSKTITTFLQEKLPQYNVKNFGIAAAGAHQMLARLEFDLDSKELMQCYENIFIYEAIPHHIYRAKGVYKGPKYENINGDIVYQGVFSDEEQAPFWQIKKGILKDAINKPDNTKIKLSFIERMKNTLIKTKEQLAKSYTQEYLISHNKSSSKTSKDLLKDDVYKKGFASNLDIVKLDVSQDHIYFDIIRKINKILKDKYNAKLYVIVWDYDMHAQFLDRYDTIIQSTLKNDGIPFYIISEIIGNDYKEDLERVKNGDFEHFKYRLSRWDTHPNALANEKIAEFIATQIKNGTIKPSRLHNPNTTHDDPNKKGQE</sequence>
<proteinExistence type="predicted"/>
<dbReference type="EMBL" id="JRPK02000006">
    <property type="protein sequence ID" value="TLD98964.1"/>
    <property type="molecule type" value="Genomic_DNA"/>
</dbReference>
<keyword evidence="2" id="KW-0812">Transmembrane</keyword>
<evidence type="ECO:0000313" key="4">
    <source>
        <dbReference type="Proteomes" id="UP000029861"/>
    </source>
</evidence>
<evidence type="ECO:0000256" key="2">
    <source>
        <dbReference type="SAM" id="Phobius"/>
    </source>
</evidence>
<protein>
    <recommendedName>
        <fullName evidence="5">SGNH/GDSL hydrolase family protein</fullName>
    </recommendedName>
</protein>
<dbReference type="SUPFAM" id="SSF52266">
    <property type="entry name" value="SGNH hydrolase"/>
    <property type="match status" value="1"/>
</dbReference>
<feature type="transmembrane region" description="Helical" evidence="2">
    <location>
        <begin position="67"/>
        <end position="86"/>
    </location>
</feature>
<reference evidence="3 4" key="1">
    <citation type="journal article" date="2014" name="Genome Announc.">
        <title>Draft genome sequences of eight enterohepatic helicobacter species isolated from both laboratory and wild rodents.</title>
        <authorList>
            <person name="Sheh A."/>
            <person name="Shen Z."/>
            <person name="Fox J.G."/>
        </authorList>
    </citation>
    <scope>NUCLEOTIDE SEQUENCE [LARGE SCALE GENOMIC DNA]</scope>
    <source>
        <strain evidence="3 4">ATCC 49310</strain>
    </source>
</reference>
<feature type="transmembrane region" description="Helical" evidence="2">
    <location>
        <begin position="7"/>
        <end position="24"/>
    </location>
</feature>
<keyword evidence="2" id="KW-1133">Transmembrane helix</keyword>